<dbReference type="AlphaFoldDB" id="A0A0N8PRN3"/>
<feature type="transmembrane region" description="Helical" evidence="1">
    <location>
        <begin position="73"/>
        <end position="91"/>
    </location>
</feature>
<accession>A0A0N8PRN3</accession>
<reference evidence="2 3" key="1">
    <citation type="submission" date="2015-09" db="EMBL/GenBank/DDBJ databases">
        <title>Draft genome sequence of Kouleothrix aurantiaca JCM 19913.</title>
        <authorList>
            <person name="Hemp J."/>
        </authorList>
    </citation>
    <scope>NUCLEOTIDE SEQUENCE [LARGE SCALE GENOMIC DNA]</scope>
    <source>
        <strain evidence="2 3">COM-B</strain>
    </source>
</reference>
<evidence type="ECO:0000313" key="2">
    <source>
        <dbReference type="EMBL" id="KPV50405.1"/>
    </source>
</evidence>
<feature type="transmembrane region" description="Helical" evidence="1">
    <location>
        <begin position="48"/>
        <end position="67"/>
    </location>
</feature>
<organism evidence="2 3">
    <name type="scientific">Kouleothrix aurantiaca</name>
    <dbReference type="NCBI Taxonomy" id="186479"/>
    <lineage>
        <taxon>Bacteria</taxon>
        <taxon>Bacillati</taxon>
        <taxon>Chloroflexota</taxon>
        <taxon>Chloroflexia</taxon>
        <taxon>Chloroflexales</taxon>
        <taxon>Roseiflexineae</taxon>
        <taxon>Roseiflexaceae</taxon>
        <taxon>Kouleothrix</taxon>
    </lineage>
</organism>
<keyword evidence="1" id="KW-0812">Transmembrane</keyword>
<dbReference type="InterPro" id="IPR045629">
    <property type="entry name" value="DUF6232"/>
</dbReference>
<evidence type="ECO:0000313" key="3">
    <source>
        <dbReference type="Proteomes" id="UP000050509"/>
    </source>
</evidence>
<sequence length="130" mass="14328">MEPAKHKILYENGSDRVTSSQAIIGGKTYELSDIDTVSVVAPVLRREYGYGLAIVGLVLLVAGYLVWGTFLTPMFVGVVLIIAGLAIALVVRKSYTVHLNHRDKQTTTIHFPRRAQAEQLVHALTQANKR</sequence>
<evidence type="ECO:0000256" key="1">
    <source>
        <dbReference type="SAM" id="Phobius"/>
    </source>
</evidence>
<name>A0A0N8PRN3_9CHLR</name>
<evidence type="ECO:0008006" key="4">
    <source>
        <dbReference type="Google" id="ProtNLM"/>
    </source>
</evidence>
<dbReference type="Proteomes" id="UP000050509">
    <property type="component" value="Unassembled WGS sequence"/>
</dbReference>
<keyword evidence="1" id="KW-1133">Transmembrane helix</keyword>
<dbReference type="Pfam" id="PF19744">
    <property type="entry name" value="DUF6232"/>
    <property type="match status" value="1"/>
</dbReference>
<comment type="caution">
    <text evidence="2">The sequence shown here is derived from an EMBL/GenBank/DDBJ whole genome shotgun (WGS) entry which is preliminary data.</text>
</comment>
<dbReference type="EMBL" id="LJCR01001412">
    <property type="protein sequence ID" value="KPV50405.1"/>
    <property type="molecule type" value="Genomic_DNA"/>
</dbReference>
<gene>
    <name evidence="2" type="ORF">SE17_27140</name>
</gene>
<keyword evidence="1" id="KW-0472">Membrane</keyword>
<proteinExistence type="predicted"/>
<protein>
    <recommendedName>
        <fullName evidence="4">QacE</fullName>
    </recommendedName>
</protein>
<keyword evidence="3" id="KW-1185">Reference proteome</keyword>